<feature type="region of interest" description="Disordered" evidence="1">
    <location>
        <begin position="212"/>
        <end position="243"/>
    </location>
</feature>
<accession>A0A0J9S498</accession>
<gene>
    <name evidence="2" type="ORF">PVIIG_03871</name>
</gene>
<evidence type="ECO:0000313" key="2">
    <source>
        <dbReference type="EMBL" id="KMZ77639.1"/>
    </source>
</evidence>
<dbReference type="Proteomes" id="UP000053562">
    <property type="component" value="Unassembled WGS sequence"/>
</dbReference>
<proteinExistence type="predicted"/>
<name>A0A0J9S498_PLAVI</name>
<evidence type="ECO:0000313" key="3">
    <source>
        <dbReference type="Proteomes" id="UP000053562"/>
    </source>
</evidence>
<evidence type="ECO:0000256" key="1">
    <source>
        <dbReference type="SAM" id="MobiDB-lite"/>
    </source>
</evidence>
<dbReference type="OrthoDB" id="375095at2759"/>
<dbReference type="AlphaFoldDB" id="A0A0J9S498"/>
<protein>
    <submittedName>
        <fullName evidence="2">Uncharacterized protein</fullName>
    </submittedName>
</protein>
<dbReference type="EMBL" id="KQ234386">
    <property type="protein sequence ID" value="KMZ77639.1"/>
    <property type="molecule type" value="Genomic_DNA"/>
</dbReference>
<organism evidence="2 3">
    <name type="scientific">Plasmodium vivax India VII</name>
    <dbReference type="NCBI Taxonomy" id="1077284"/>
    <lineage>
        <taxon>Eukaryota</taxon>
        <taxon>Sar</taxon>
        <taxon>Alveolata</taxon>
        <taxon>Apicomplexa</taxon>
        <taxon>Aconoidasida</taxon>
        <taxon>Haemosporida</taxon>
        <taxon>Plasmodiidae</taxon>
        <taxon>Plasmodium</taxon>
        <taxon>Plasmodium (Plasmodium)</taxon>
    </lineage>
</organism>
<reference evidence="2 3" key="1">
    <citation type="submission" date="2011-08" db="EMBL/GenBank/DDBJ databases">
        <title>The Genome Sequence of Plasmodium vivax India VII.</title>
        <authorList>
            <consortium name="The Broad Institute Genome Sequencing Platform"/>
            <consortium name="The Broad Institute Genome Sequencing Center for Infectious Disease"/>
            <person name="Neafsey D."/>
            <person name="Carlton J."/>
            <person name="Barnwell J."/>
            <person name="Collins W."/>
            <person name="Escalante A."/>
            <person name="Mullikin J."/>
            <person name="Saul A."/>
            <person name="Guigo R."/>
            <person name="Camara F."/>
            <person name="Young S.K."/>
            <person name="Zeng Q."/>
            <person name="Gargeya S."/>
            <person name="Fitzgerald M."/>
            <person name="Haas B."/>
            <person name="Abouelleil A."/>
            <person name="Alvarado L."/>
            <person name="Arachchi H.M."/>
            <person name="Berlin A."/>
            <person name="Brown A."/>
            <person name="Chapman S.B."/>
            <person name="Chen Z."/>
            <person name="Dunbar C."/>
            <person name="Freedman E."/>
            <person name="Gearin G."/>
            <person name="Gellesch M."/>
            <person name="Goldberg J."/>
            <person name="Griggs A."/>
            <person name="Gujja S."/>
            <person name="Heiman D."/>
            <person name="Howarth C."/>
            <person name="Larson L."/>
            <person name="Lui A."/>
            <person name="MacDonald P.J.P."/>
            <person name="Montmayeur A."/>
            <person name="Murphy C."/>
            <person name="Neiman D."/>
            <person name="Pearson M."/>
            <person name="Priest M."/>
            <person name="Roberts A."/>
            <person name="Saif S."/>
            <person name="Shea T."/>
            <person name="Shenoy N."/>
            <person name="Sisk P."/>
            <person name="Stolte C."/>
            <person name="Sykes S."/>
            <person name="Wortman J."/>
            <person name="Nusbaum C."/>
            <person name="Birren B."/>
        </authorList>
    </citation>
    <scope>NUCLEOTIDE SEQUENCE [LARGE SCALE GENOMIC DNA]</scope>
    <source>
        <strain evidence="2 3">India VII</strain>
    </source>
</reference>
<sequence length="446" mass="51522">MVPSVWGNAKGVRKICALLTYRKNDQPFCRLFTSTSPASWPQNGRLPRGGVIDTPTQLIVKCVSDTYKSKNFSKIKWDCINNDILKNLDKFHVKEILKIVNIVSRLHSGKGILTQFIPVLKSRLCSMNYEQVVRIMSSYVKANIKDDLFYVDLCAIVRKYLQHVAAPPLINLLFNINMCSVKNDNIRCVERELLNHLTGYIHFDGLANGHSSGAQGEPSGKGHLTKEGKNNSNENKLEEGEEVGDERYIPRANLHEAGKYDLILFFYSFSNYVFMAYFESAESPSPPDDFAKKLKKCHDAVCKASRANEQRLLRESPPFYLFLLYKAILNEIYIFGAEPTSTILLDRVKEKINPIMGMLQNRERSSRKGKTNEIVKYINILQQNLFLYSQDRKNFFLCHFESNLQLVKELLSLLQESNHSDMNRYYLWHREKVQEVQKIIRLIEME</sequence>